<evidence type="ECO:0000313" key="1">
    <source>
        <dbReference type="EMBL" id="TCO46245.1"/>
    </source>
</evidence>
<protein>
    <submittedName>
        <fullName evidence="1">Uncharacterized protein DUF4188</fullName>
    </submittedName>
</protein>
<organism evidence="1 2">
    <name type="scientific">Kribbella antiqua</name>
    <dbReference type="NCBI Taxonomy" id="2512217"/>
    <lineage>
        <taxon>Bacteria</taxon>
        <taxon>Bacillati</taxon>
        <taxon>Actinomycetota</taxon>
        <taxon>Actinomycetes</taxon>
        <taxon>Propionibacteriales</taxon>
        <taxon>Kribbellaceae</taxon>
        <taxon>Kribbella</taxon>
    </lineage>
</organism>
<dbReference type="Pfam" id="PF13826">
    <property type="entry name" value="Monooxy_af470-like"/>
    <property type="match status" value="1"/>
</dbReference>
<gene>
    <name evidence="1" type="ORF">EV646_107269</name>
</gene>
<dbReference type="Proteomes" id="UP000295573">
    <property type="component" value="Unassembled WGS sequence"/>
</dbReference>
<dbReference type="EMBL" id="SLWR01000007">
    <property type="protein sequence ID" value="TCO46245.1"/>
    <property type="molecule type" value="Genomic_DNA"/>
</dbReference>
<reference evidence="1 2" key="1">
    <citation type="journal article" date="2015" name="Stand. Genomic Sci.">
        <title>Genomic Encyclopedia of Bacterial and Archaeal Type Strains, Phase III: the genomes of soil and plant-associated and newly described type strains.</title>
        <authorList>
            <person name="Whitman W.B."/>
            <person name="Woyke T."/>
            <person name="Klenk H.P."/>
            <person name="Zhou Y."/>
            <person name="Lilburn T.G."/>
            <person name="Beck B.J."/>
            <person name="De Vos P."/>
            <person name="Vandamme P."/>
            <person name="Eisen J.A."/>
            <person name="Garrity G."/>
            <person name="Hugenholtz P."/>
            <person name="Kyrpides N.C."/>
        </authorList>
    </citation>
    <scope>NUCLEOTIDE SEQUENCE [LARGE SCALE GENOMIC DNA]</scope>
    <source>
        <strain evidence="1 2">VKM Ac-2541</strain>
    </source>
</reference>
<dbReference type="InterPro" id="IPR025444">
    <property type="entry name" value="Monooxy_af470"/>
</dbReference>
<proteinExistence type="predicted"/>
<dbReference type="RefSeq" id="WP_132151214.1">
    <property type="nucleotide sequence ID" value="NZ_SLWR01000007.1"/>
</dbReference>
<sequence length="161" mass="17410">MGVVEGRQTAAYDGEIVVFLIGMRINSLRAVRAWLPVVRAMGPMLRELSKDPSSGLLGFRTMPTWRGVTLIQYWESVEKLQAFANDSGRTHRPAWVDYFRQSFKGGAAGIWHETYVVPAGNTETIYGNMPLTGLGKVAGVVPVGKRGETAAERLGGEGAGG</sequence>
<accession>A0A4R2ITR0</accession>
<keyword evidence="2" id="KW-1185">Reference proteome</keyword>
<comment type="caution">
    <text evidence="1">The sequence shown here is derived from an EMBL/GenBank/DDBJ whole genome shotgun (WGS) entry which is preliminary data.</text>
</comment>
<dbReference type="OrthoDB" id="7566033at2"/>
<name>A0A4R2ITR0_9ACTN</name>
<evidence type="ECO:0000313" key="2">
    <source>
        <dbReference type="Proteomes" id="UP000295573"/>
    </source>
</evidence>
<dbReference type="AlphaFoldDB" id="A0A4R2ITR0"/>